<dbReference type="InterPro" id="IPR014001">
    <property type="entry name" value="Helicase_ATP-bd"/>
</dbReference>
<dbReference type="GO" id="GO:0003724">
    <property type="term" value="F:RNA helicase activity"/>
    <property type="evidence" value="ECO:0007669"/>
    <property type="project" value="UniProtKB-EC"/>
</dbReference>
<feature type="region of interest" description="Disordered" evidence="7">
    <location>
        <begin position="174"/>
        <end position="197"/>
    </location>
</feature>
<feature type="region of interest" description="Disordered" evidence="7">
    <location>
        <begin position="1"/>
        <end position="70"/>
    </location>
</feature>
<dbReference type="OMA" id="HSTIDFI"/>
<dbReference type="PROSITE" id="PS51192">
    <property type="entry name" value="HELICASE_ATP_BIND_1"/>
    <property type="match status" value="1"/>
</dbReference>
<keyword evidence="3" id="KW-0378">Hydrolase</keyword>
<dbReference type="Pfam" id="PF00270">
    <property type="entry name" value="DEAD"/>
    <property type="match status" value="1"/>
</dbReference>
<evidence type="ECO:0000256" key="4">
    <source>
        <dbReference type="ARBA" id="ARBA00022806"/>
    </source>
</evidence>
<evidence type="ECO:0000256" key="6">
    <source>
        <dbReference type="ARBA" id="ARBA00047984"/>
    </source>
</evidence>
<evidence type="ECO:0000259" key="9">
    <source>
        <dbReference type="PROSITE" id="PS51194"/>
    </source>
</evidence>
<keyword evidence="4" id="KW-0347">Helicase</keyword>
<evidence type="ECO:0000313" key="11">
    <source>
        <dbReference type="Proteomes" id="UP000218811"/>
    </source>
</evidence>
<gene>
    <name evidence="10" type="ORF">WOLCODRAFT_63188</name>
</gene>
<evidence type="ECO:0000256" key="7">
    <source>
        <dbReference type="SAM" id="MobiDB-lite"/>
    </source>
</evidence>
<dbReference type="Pfam" id="PF00271">
    <property type="entry name" value="Helicase_C"/>
    <property type="match status" value="1"/>
</dbReference>
<dbReference type="Proteomes" id="UP000218811">
    <property type="component" value="Unassembled WGS sequence"/>
</dbReference>
<dbReference type="OrthoDB" id="10256233at2759"/>
<accession>A0A2H3ISQ7</accession>
<protein>
    <recommendedName>
        <fullName evidence="1">RNA helicase</fullName>
        <ecNumber evidence="1">3.6.4.13</ecNumber>
    </recommendedName>
</protein>
<evidence type="ECO:0000256" key="3">
    <source>
        <dbReference type="ARBA" id="ARBA00022801"/>
    </source>
</evidence>
<feature type="compositionally biased region" description="Polar residues" evidence="7">
    <location>
        <begin position="176"/>
        <end position="187"/>
    </location>
</feature>
<feature type="domain" description="Helicase ATP-binding" evidence="8">
    <location>
        <begin position="135"/>
        <end position="423"/>
    </location>
</feature>
<dbReference type="GO" id="GO:0003676">
    <property type="term" value="F:nucleic acid binding"/>
    <property type="evidence" value="ECO:0007669"/>
    <property type="project" value="InterPro"/>
</dbReference>
<dbReference type="GO" id="GO:0016787">
    <property type="term" value="F:hydrolase activity"/>
    <property type="evidence" value="ECO:0007669"/>
    <property type="project" value="UniProtKB-KW"/>
</dbReference>
<evidence type="ECO:0000256" key="2">
    <source>
        <dbReference type="ARBA" id="ARBA00022741"/>
    </source>
</evidence>
<reference evidence="10 11" key="1">
    <citation type="journal article" date="2012" name="Science">
        <title>The Paleozoic origin of enzymatic lignin decomposition reconstructed from 31 fungal genomes.</title>
        <authorList>
            <person name="Floudas D."/>
            <person name="Binder M."/>
            <person name="Riley R."/>
            <person name="Barry K."/>
            <person name="Blanchette R.A."/>
            <person name="Henrissat B."/>
            <person name="Martinez A.T."/>
            <person name="Otillar R."/>
            <person name="Spatafora J.W."/>
            <person name="Yadav J.S."/>
            <person name="Aerts A."/>
            <person name="Benoit I."/>
            <person name="Boyd A."/>
            <person name="Carlson A."/>
            <person name="Copeland A."/>
            <person name="Coutinho P.M."/>
            <person name="de Vries R.P."/>
            <person name="Ferreira P."/>
            <person name="Findley K."/>
            <person name="Foster B."/>
            <person name="Gaskell J."/>
            <person name="Glotzer D."/>
            <person name="Gorecki P."/>
            <person name="Heitman J."/>
            <person name="Hesse C."/>
            <person name="Hori C."/>
            <person name="Igarashi K."/>
            <person name="Jurgens J.A."/>
            <person name="Kallen N."/>
            <person name="Kersten P."/>
            <person name="Kohler A."/>
            <person name="Kuees U."/>
            <person name="Kumar T.K.A."/>
            <person name="Kuo A."/>
            <person name="LaButti K."/>
            <person name="Larrondo L.F."/>
            <person name="Lindquist E."/>
            <person name="Ling A."/>
            <person name="Lombard V."/>
            <person name="Lucas S."/>
            <person name="Lundell T."/>
            <person name="Martin R."/>
            <person name="McLaughlin D.J."/>
            <person name="Morgenstern I."/>
            <person name="Morin E."/>
            <person name="Murat C."/>
            <person name="Nagy L.G."/>
            <person name="Nolan M."/>
            <person name="Ohm R.A."/>
            <person name="Patyshakuliyeva A."/>
            <person name="Rokas A."/>
            <person name="Ruiz-Duenas F.J."/>
            <person name="Sabat G."/>
            <person name="Salamov A."/>
            <person name="Samejima M."/>
            <person name="Schmutz J."/>
            <person name="Slot J.C."/>
            <person name="St John F."/>
            <person name="Stenlid J."/>
            <person name="Sun H."/>
            <person name="Sun S."/>
            <person name="Syed K."/>
            <person name="Tsang A."/>
            <person name="Wiebenga A."/>
            <person name="Young D."/>
            <person name="Pisabarro A."/>
            <person name="Eastwood D.C."/>
            <person name="Martin F."/>
            <person name="Cullen D."/>
            <person name="Grigoriev I.V."/>
            <person name="Hibbett D.S."/>
        </authorList>
    </citation>
    <scope>NUCLEOTIDE SEQUENCE [LARGE SCALE GENOMIC DNA]</scope>
    <source>
        <strain evidence="10 11">MD-104</strain>
    </source>
</reference>
<dbReference type="CDD" id="cd18787">
    <property type="entry name" value="SF2_C_DEAD"/>
    <property type="match status" value="1"/>
</dbReference>
<keyword evidence="2" id="KW-0547">Nucleotide-binding</keyword>
<comment type="catalytic activity">
    <reaction evidence="6">
        <text>ATP + H2O = ADP + phosphate + H(+)</text>
        <dbReference type="Rhea" id="RHEA:13065"/>
        <dbReference type="ChEBI" id="CHEBI:15377"/>
        <dbReference type="ChEBI" id="CHEBI:15378"/>
        <dbReference type="ChEBI" id="CHEBI:30616"/>
        <dbReference type="ChEBI" id="CHEBI:43474"/>
        <dbReference type="ChEBI" id="CHEBI:456216"/>
        <dbReference type="EC" id="3.6.4.13"/>
    </reaction>
</comment>
<evidence type="ECO:0000256" key="5">
    <source>
        <dbReference type="ARBA" id="ARBA00022840"/>
    </source>
</evidence>
<feature type="compositionally biased region" description="Polar residues" evidence="7">
    <location>
        <begin position="1"/>
        <end position="11"/>
    </location>
</feature>
<dbReference type="STRING" id="742152.A0A2H3ISQ7"/>
<dbReference type="SMART" id="SM00487">
    <property type="entry name" value="DEXDc"/>
    <property type="match status" value="1"/>
</dbReference>
<proteinExistence type="predicted"/>
<sequence length="620" mass="67887">MERTTKSSLTQRAEKTKKPLSKVVVLDYDDKPRLKAESEPQSPAKGNGRPSTDVGEGSSKAKRPSVYNPLTDEFDNAVRAVSTRALPTGFTSPPLMEGLVTSVHGVLGPQARPTPIQALSLKHMFRRPLEGSIPPKEKGEWSQTLLASETGSGKSIAYLLPMLQDLKLSELYPDTPSGSEAAPSNTNEKAKEKAAQPRTLLSPRALVLAPTHELSRQLSSFAKALLHAVKLRVLCISQANLPSSPRAPRSLTSARMAKEFDALFGEDAGGEAESALVRRPPRSVDVVVGTPSKILEMVKGRGWDREQPNAEDFWEQDEHGRAIKPKRWTVGKPEIGLEKVEWVVIDEADVLFDPDFQEQTKLILSSISEARGQPIESPPPSVTPDPASPVPINYPFNLLLSTATIPSALAWYLDTYHPKLTRLASPNLHHLPKTLKTEYSSWTGGNRNADIERRLRQVWGEDALSGGRALSKVLVFCNKSTKVEGLGKYLEEKGVANVALTSTSEERKYGSNHHLDGFLRQRGAQAAEQGVAKPLASVDVSKEPHVMITTSLLSRGLDFAPDIKHVFIVDEPRNMVDFLHRAGRSGRAGEKGKVVVFGRVKGRGAGRTEEMRQKIKALRA</sequence>
<dbReference type="PANTHER" id="PTHR47960">
    <property type="entry name" value="DEAD-BOX ATP-DEPENDENT RNA HELICASE 50"/>
    <property type="match status" value="1"/>
</dbReference>
<dbReference type="AlphaFoldDB" id="A0A2H3ISQ7"/>
<dbReference type="SUPFAM" id="SSF52540">
    <property type="entry name" value="P-loop containing nucleoside triphosphate hydrolases"/>
    <property type="match status" value="1"/>
</dbReference>
<dbReference type="SMART" id="SM00490">
    <property type="entry name" value="HELICc"/>
    <property type="match status" value="1"/>
</dbReference>
<keyword evidence="11" id="KW-1185">Reference proteome</keyword>
<evidence type="ECO:0000259" key="8">
    <source>
        <dbReference type="PROSITE" id="PS51192"/>
    </source>
</evidence>
<organism evidence="10 11">
    <name type="scientific">Wolfiporia cocos (strain MD-104)</name>
    <name type="common">Brown rot fungus</name>
    <dbReference type="NCBI Taxonomy" id="742152"/>
    <lineage>
        <taxon>Eukaryota</taxon>
        <taxon>Fungi</taxon>
        <taxon>Dikarya</taxon>
        <taxon>Basidiomycota</taxon>
        <taxon>Agaricomycotina</taxon>
        <taxon>Agaricomycetes</taxon>
        <taxon>Polyporales</taxon>
        <taxon>Phaeolaceae</taxon>
        <taxon>Wolfiporia</taxon>
    </lineage>
</organism>
<feature type="compositionally biased region" description="Basic and acidic residues" evidence="7">
    <location>
        <begin position="28"/>
        <end position="38"/>
    </location>
</feature>
<evidence type="ECO:0000256" key="1">
    <source>
        <dbReference type="ARBA" id="ARBA00012552"/>
    </source>
</evidence>
<name>A0A2H3ISQ7_WOLCO</name>
<dbReference type="InterPro" id="IPR011545">
    <property type="entry name" value="DEAD/DEAH_box_helicase_dom"/>
</dbReference>
<dbReference type="PROSITE" id="PS51194">
    <property type="entry name" value="HELICASE_CTER"/>
    <property type="match status" value="1"/>
</dbReference>
<dbReference type="InterPro" id="IPR001650">
    <property type="entry name" value="Helicase_C-like"/>
</dbReference>
<dbReference type="EMBL" id="KB467831">
    <property type="protein sequence ID" value="PCH33016.1"/>
    <property type="molecule type" value="Genomic_DNA"/>
</dbReference>
<feature type="domain" description="Helicase C-terminal" evidence="9">
    <location>
        <begin position="450"/>
        <end position="620"/>
    </location>
</feature>
<dbReference type="EC" id="3.6.4.13" evidence="1"/>
<keyword evidence="5" id="KW-0067">ATP-binding</keyword>
<dbReference type="GO" id="GO:0005524">
    <property type="term" value="F:ATP binding"/>
    <property type="evidence" value="ECO:0007669"/>
    <property type="project" value="UniProtKB-KW"/>
</dbReference>
<dbReference type="Gene3D" id="3.40.50.300">
    <property type="entry name" value="P-loop containing nucleotide triphosphate hydrolases"/>
    <property type="match status" value="2"/>
</dbReference>
<evidence type="ECO:0000313" key="10">
    <source>
        <dbReference type="EMBL" id="PCH33016.1"/>
    </source>
</evidence>
<dbReference type="InterPro" id="IPR027417">
    <property type="entry name" value="P-loop_NTPase"/>
</dbReference>